<comment type="caution">
    <text evidence="2">The sequence shown here is derived from an EMBL/GenBank/DDBJ whole genome shotgun (WGS) entry which is preliminary data.</text>
</comment>
<evidence type="ECO:0000313" key="3">
    <source>
        <dbReference type="Proteomes" id="UP001558613"/>
    </source>
</evidence>
<accession>A0ABR3MKJ6</accession>
<sequence length="74" mass="7868">MSVARGAPLNSLQHTNETNNHKQPILEEDEGEGDTPDGHTGMESCDKASSVPGFRYCSAAAGCVLQHQLRSGDL</sequence>
<proteinExistence type="predicted"/>
<feature type="compositionally biased region" description="Polar residues" evidence="1">
    <location>
        <begin position="10"/>
        <end position="22"/>
    </location>
</feature>
<dbReference type="Proteomes" id="UP001558613">
    <property type="component" value="Unassembled WGS sequence"/>
</dbReference>
<gene>
    <name evidence="2" type="ORF">QQF64_005219</name>
</gene>
<dbReference type="EMBL" id="JAYMGO010000012">
    <property type="protein sequence ID" value="KAL1264864.1"/>
    <property type="molecule type" value="Genomic_DNA"/>
</dbReference>
<organism evidence="2 3">
    <name type="scientific">Cirrhinus molitorella</name>
    <name type="common">mud carp</name>
    <dbReference type="NCBI Taxonomy" id="172907"/>
    <lineage>
        <taxon>Eukaryota</taxon>
        <taxon>Metazoa</taxon>
        <taxon>Chordata</taxon>
        <taxon>Craniata</taxon>
        <taxon>Vertebrata</taxon>
        <taxon>Euteleostomi</taxon>
        <taxon>Actinopterygii</taxon>
        <taxon>Neopterygii</taxon>
        <taxon>Teleostei</taxon>
        <taxon>Ostariophysi</taxon>
        <taxon>Cypriniformes</taxon>
        <taxon>Cyprinidae</taxon>
        <taxon>Labeoninae</taxon>
        <taxon>Labeonini</taxon>
        <taxon>Cirrhinus</taxon>
    </lineage>
</organism>
<feature type="compositionally biased region" description="Acidic residues" evidence="1">
    <location>
        <begin position="26"/>
        <end position="35"/>
    </location>
</feature>
<protein>
    <submittedName>
        <fullName evidence="2">Uncharacterized protein</fullName>
    </submittedName>
</protein>
<evidence type="ECO:0000256" key="1">
    <source>
        <dbReference type="SAM" id="MobiDB-lite"/>
    </source>
</evidence>
<evidence type="ECO:0000313" key="2">
    <source>
        <dbReference type="EMBL" id="KAL1264864.1"/>
    </source>
</evidence>
<reference evidence="2 3" key="1">
    <citation type="submission" date="2023-09" db="EMBL/GenBank/DDBJ databases">
        <authorList>
            <person name="Wang M."/>
        </authorList>
    </citation>
    <scope>NUCLEOTIDE SEQUENCE [LARGE SCALE GENOMIC DNA]</scope>
    <source>
        <strain evidence="2">GT-2023</strain>
        <tissue evidence="2">Liver</tissue>
    </source>
</reference>
<name>A0ABR3MKJ6_9TELE</name>
<keyword evidence="3" id="KW-1185">Reference proteome</keyword>
<feature type="region of interest" description="Disordered" evidence="1">
    <location>
        <begin position="1"/>
        <end position="47"/>
    </location>
</feature>